<evidence type="ECO:0000313" key="1">
    <source>
        <dbReference type="EMBL" id="WMV49747.1"/>
    </source>
</evidence>
<proteinExistence type="predicted"/>
<keyword evidence="2" id="KW-1185">Reference proteome</keyword>
<evidence type="ECO:0000313" key="2">
    <source>
        <dbReference type="Proteomes" id="UP001234989"/>
    </source>
</evidence>
<dbReference type="EMBL" id="CP133621">
    <property type="protein sequence ID" value="WMV49747.1"/>
    <property type="molecule type" value="Genomic_DNA"/>
</dbReference>
<reference evidence="1" key="1">
    <citation type="submission" date="2023-08" db="EMBL/GenBank/DDBJ databases">
        <title>A de novo genome assembly of Solanum verrucosum Schlechtendal, a Mexican diploid species geographically isolated from the other diploid A-genome species in potato relatives.</title>
        <authorList>
            <person name="Hosaka K."/>
        </authorList>
    </citation>
    <scope>NUCLEOTIDE SEQUENCE</scope>
    <source>
        <tissue evidence="1">Young leaves</tissue>
    </source>
</reference>
<gene>
    <name evidence="1" type="ORF">MTR67_043132</name>
</gene>
<organism evidence="1 2">
    <name type="scientific">Solanum verrucosum</name>
    <dbReference type="NCBI Taxonomy" id="315347"/>
    <lineage>
        <taxon>Eukaryota</taxon>
        <taxon>Viridiplantae</taxon>
        <taxon>Streptophyta</taxon>
        <taxon>Embryophyta</taxon>
        <taxon>Tracheophyta</taxon>
        <taxon>Spermatophyta</taxon>
        <taxon>Magnoliopsida</taxon>
        <taxon>eudicotyledons</taxon>
        <taxon>Gunneridae</taxon>
        <taxon>Pentapetalae</taxon>
        <taxon>asterids</taxon>
        <taxon>lamiids</taxon>
        <taxon>Solanales</taxon>
        <taxon>Solanaceae</taxon>
        <taxon>Solanoideae</taxon>
        <taxon>Solaneae</taxon>
        <taxon>Solanum</taxon>
    </lineage>
</organism>
<protein>
    <submittedName>
        <fullName evidence="1">Uncharacterized protein</fullName>
    </submittedName>
</protein>
<dbReference type="AlphaFoldDB" id="A0AAF0UNV5"/>
<dbReference type="Proteomes" id="UP001234989">
    <property type="component" value="Chromosome 10"/>
</dbReference>
<sequence>MCSSITRIFSMCSIRKSLISYRGGGWSYSSILT</sequence>
<name>A0AAF0UNV5_SOLVR</name>
<accession>A0AAF0UNV5</accession>